<dbReference type="Proteomes" id="UP000013070">
    <property type="component" value="Unassembled WGS sequence"/>
</dbReference>
<dbReference type="EMBL" id="APPE01000071">
    <property type="protein sequence ID" value="ENU98143.1"/>
    <property type="molecule type" value="Genomic_DNA"/>
</dbReference>
<name>N8WMN8_9GAMM</name>
<evidence type="ECO:0000259" key="1">
    <source>
        <dbReference type="Pfam" id="PF19657"/>
    </source>
</evidence>
<dbReference type="InterPro" id="IPR046158">
    <property type="entry name" value="DUF6160"/>
</dbReference>
<dbReference type="HOGENOM" id="CLU_023722_0_0_6"/>
<keyword evidence="3" id="KW-1185">Reference proteome</keyword>
<dbReference type="PATRIC" id="fig|1217710.3.peg.2735"/>
<sequence>MLTAWMQHRDERMKKIKSQIKLLTACVCLAQHSYALELIEEQELGHITGQDGITITHEVSKVEVEQLNWYDPNADVNTKMGLGLHKVKILGKDQNAILSQLKFDVGATDAGAGIRLEASVAPFSANADFKLVSKECAGTSCVENNQNLGKLGLAIDSPFKMVLHTTAGLFNKNETATIDFNLQDATIKHTLGTNSLVLDNFNFNFAGTGYMYIDPTQGIVLASKSGTQDHLINLKPVAVGTIGAQTAGLNFDLRYQNGDGDLKNIMRYGISGAVSNARLSLGADQSKLNSFDVSNKVGGVRTQKDRSVSSYNAGAGGLHLGLSADFTNQEVAAAQGLKPTTLEIGHTGKGSYAVQFIELRSLTGKNNAYIDFGDIYINTIQAQSLEFLVNDNIKSTLGRSNPILQQTLSSTSANQDFALIAIRGMDFQSIAAKANFISNDTGAISGNSGSWGIGIPIYNLNANVALSGTKYDGDKNGIAYNVMASTEGYGKDAKTGAPSTTSILLIDGGVENGHARNYYAGLRNIDAFIESNGVIGYEDKGIYVKADKLLIAAKAEVAIGQLPGSKYNCVSGNKCDQFVPDDNFSKRDDVLTTIAMMLDGSGELMIIPGLDVADENYLSLDANFKFRTLTSTEKSDVNNLGSYFSLINEDVDSTDAVHTSAINFNRIEGNLGLITKIGVSEDTVTLDNQIKFNKDQKIIKPFRTNMAMTTNGNMQNIATIALTGGTMRSTLGITPR</sequence>
<dbReference type="eggNOG" id="ENOG502ZGCF">
    <property type="taxonomic scope" value="Bacteria"/>
</dbReference>
<feature type="domain" description="DUF6160" evidence="1">
    <location>
        <begin position="15"/>
        <end position="102"/>
    </location>
</feature>
<comment type="caution">
    <text evidence="2">The sequence shown here is derived from an EMBL/GenBank/DDBJ whole genome shotgun (WGS) entry which is preliminary data.</text>
</comment>
<accession>N8WMN8</accession>
<dbReference type="Pfam" id="PF19657">
    <property type="entry name" value="DUF6160"/>
    <property type="match status" value="1"/>
</dbReference>
<proteinExistence type="predicted"/>
<evidence type="ECO:0000313" key="3">
    <source>
        <dbReference type="Proteomes" id="UP000013070"/>
    </source>
</evidence>
<gene>
    <name evidence="2" type="ORF">F969_02870</name>
</gene>
<evidence type="ECO:0000313" key="2">
    <source>
        <dbReference type="EMBL" id="ENU98143.1"/>
    </source>
</evidence>
<protein>
    <recommendedName>
        <fullName evidence="1">DUF6160 domain-containing protein</fullName>
    </recommendedName>
</protein>
<dbReference type="AlphaFoldDB" id="N8WMN8"/>
<organism evidence="2 3">
    <name type="scientific">Acinetobacter variabilis</name>
    <dbReference type="NCBI Taxonomy" id="70346"/>
    <lineage>
        <taxon>Bacteria</taxon>
        <taxon>Pseudomonadati</taxon>
        <taxon>Pseudomonadota</taxon>
        <taxon>Gammaproteobacteria</taxon>
        <taxon>Moraxellales</taxon>
        <taxon>Moraxellaceae</taxon>
        <taxon>Acinetobacter</taxon>
    </lineage>
</organism>
<reference evidence="2 3" key="1">
    <citation type="submission" date="2013-02" db="EMBL/GenBank/DDBJ databases">
        <title>The Genome Sequence of Acinetobacter sp. NIPH 899.</title>
        <authorList>
            <consortium name="The Broad Institute Genome Sequencing Platform"/>
            <consortium name="The Broad Institute Genome Sequencing Center for Infectious Disease"/>
            <person name="Cerqueira G."/>
            <person name="Feldgarden M."/>
            <person name="Courvalin P."/>
            <person name="Perichon B."/>
            <person name="Grillot-Courvalin C."/>
            <person name="Clermont D."/>
            <person name="Rocha E."/>
            <person name="Yoon E.-J."/>
            <person name="Nemec A."/>
            <person name="Walker B."/>
            <person name="Young S.K."/>
            <person name="Zeng Q."/>
            <person name="Gargeya S."/>
            <person name="Fitzgerald M."/>
            <person name="Haas B."/>
            <person name="Abouelleil A."/>
            <person name="Alvarado L."/>
            <person name="Arachchi H.M."/>
            <person name="Berlin A.M."/>
            <person name="Chapman S.B."/>
            <person name="Dewar J."/>
            <person name="Goldberg J."/>
            <person name="Griggs A."/>
            <person name="Gujja S."/>
            <person name="Hansen M."/>
            <person name="Howarth C."/>
            <person name="Imamovic A."/>
            <person name="Larimer J."/>
            <person name="McCowan C."/>
            <person name="Murphy C."/>
            <person name="Neiman D."/>
            <person name="Pearson M."/>
            <person name="Priest M."/>
            <person name="Roberts A."/>
            <person name="Saif S."/>
            <person name="Shea T."/>
            <person name="Sisk P."/>
            <person name="Sykes S."/>
            <person name="Wortman J."/>
            <person name="Nusbaum C."/>
            <person name="Birren B."/>
        </authorList>
    </citation>
    <scope>NUCLEOTIDE SEQUENCE [LARGE SCALE GENOMIC DNA]</scope>
    <source>
        <strain evidence="2 3">NIPH 899</strain>
    </source>
</reference>